<evidence type="ECO:0000259" key="3">
    <source>
        <dbReference type="Pfam" id="PF13205"/>
    </source>
</evidence>
<organism evidence="4 5">
    <name type="scientific">Clostridium oceanicum</name>
    <dbReference type="NCBI Taxonomy" id="1543"/>
    <lineage>
        <taxon>Bacteria</taxon>
        <taxon>Bacillati</taxon>
        <taxon>Bacillota</taxon>
        <taxon>Clostridia</taxon>
        <taxon>Eubacteriales</taxon>
        <taxon>Clostridiaceae</taxon>
        <taxon>Clostridium</taxon>
    </lineage>
</organism>
<dbReference type="InterPro" id="IPR014755">
    <property type="entry name" value="Cu-Rt/internalin_Ig-like"/>
</dbReference>
<reference evidence="5" key="1">
    <citation type="journal article" date="2019" name="Int. J. Syst. Evol. Microbiol.">
        <title>The Global Catalogue of Microorganisms (GCM) 10K type strain sequencing project: providing services to taxonomists for standard genome sequencing and annotation.</title>
        <authorList>
            <consortium name="The Broad Institute Genomics Platform"/>
            <consortium name="The Broad Institute Genome Sequencing Center for Infectious Disease"/>
            <person name="Wu L."/>
            <person name="Ma J."/>
        </authorList>
    </citation>
    <scope>NUCLEOTIDE SEQUENCE [LARGE SCALE GENOMIC DNA]</scope>
    <source>
        <strain evidence="5">JCM 1407</strain>
    </source>
</reference>
<evidence type="ECO:0008006" key="6">
    <source>
        <dbReference type="Google" id="ProtNLM"/>
    </source>
</evidence>
<keyword evidence="1" id="KW-0732">Signal</keyword>
<keyword evidence="5" id="KW-1185">Reference proteome</keyword>
<dbReference type="Gene3D" id="2.60.40.1220">
    <property type="match status" value="1"/>
</dbReference>
<dbReference type="InterPro" id="IPR002901">
    <property type="entry name" value="MGlyc_endo_b_GlcNAc-like_dom"/>
</dbReference>
<sequence>MNKIKNYIKKSAFIITMIFSFLILFNNYSCYADDSFSKVDAHKTWTIHFNKRVDESSINSRNILVTDSNNTTVSGITFTTINNGLAVKVIPPKEGYKEGQSYRLTVTCNLKSLCAGNLKEQKVKLFSINKTEIPKIKTPIQGVADVTANQMASYVLRYNSNPNLPISINELAKIFLQEGAKEGIRGDIAFAQSIKETGFFRYGGQVLPEQNNYAGIGAINNSPTGKGAWFKDPREGVRAQIQHLKAYACREHLNSTCVDPRFNLVTRGIAPNWQDLDGKWAVPGVGYGDQILSIYNSIKGM</sequence>
<evidence type="ECO:0000313" key="5">
    <source>
        <dbReference type="Proteomes" id="UP001501510"/>
    </source>
</evidence>
<protein>
    <recommendedName>
        <fullName evidence="6">Mannosyl-glycoprotein endo-beta-N-acetylglucosamidase-like domain-containing protein</fullName>
    </recommendedName>
</protein>
<name>A0ABP3UHQ0_9CLOT</name>
<proteinExistence type="predicted"/>
<accession>A0ABP3UHQ0</accession>
<dbReference type="EMBL" id="BAAACG010000001">
    <property type="protein sequence ID" value="GAA0732236.1"/>
    <property type="molecule type" value="Genomic_DNA"/>
</dbReference>
<dbReference type="Pfam" id="PF13205">
    <property type="entry name" value="Big_5"/>
    <property type="match status" value="1"/>
</dbReference>
<feature type="domain" description="Mannosyl-glycoprotein endo-beta-N-acetylglucosamidase-like" evidence="2">
    <location>
        <begin position="173"/>
        <end position="297"/>
    </location>
</feature>
<feature type="domain" description="SbsA Ig-like" evidence="3">
    <location>
        <begin position="37"/>
        <end position="117"/>
    </location>
</feature>
<evidence type="ECO:0000259" key="2">
    <source>
        <dbReference type="Pfam" id="PF01832"/>
    </source>
</evidence>
<dbReference type="RefSeq" id="WP_343757850.1">
    <property type="nucleotide sequence ID" value="NZ_BAAACG010000001.1"/>
</dbReference>
<evidence type="ECO:0000256" key="1">
    <source>
        <dbReference type="ARBA" id="ARBA00022729"/>
    </source>
</evidence>
<dbReference type="InterPro" id="IPR032812">
    <property type="entry name" value="SbsA_Ig"/>
</dbReference>
<comment type="caution">
    <text evidence="4">The sequence shown here is derived from an EMBL/GenBank/DDBJ whole genome shotgun (WGS) entry which is preliminary data.</text>
</comment>
<gene>
    <name evidence="4" type="ORF">GCM10008906_01600</name>
</gene>
<dbReference type="Proteomes" id="UP001501510">
    <property type="component" value="Unassembled WGS sequence"/>
</dbReference>
<evidence type="ECO:0000313" key="4">
    <source>
        <dbReference type="EMBL" id="GAA0732236.1"/>
    </source>
</evidence>
<dbReference type="Pfam" id="PF01832">
    <property type="entry name" value="Glucosaminidase"/>
    <property type="match status" value="1"/>
</dbReference>